<evidence type="ECO:0000313" key="2">
    <source>
        <dbReference type="Proteomes" id="UP000503840"/>
    </source>
</evidence>
<accession>A0A7J0BDY5</accession>
<protein>
    <submittedName>
        <fullName evidence="1">Uncharacterized protein</fullName>
    </submittedName>
</protein>
<dbReference type="AlphaFoldDB" id="A0A7J0BDY5"/>
<organism evidence="1 2">
    <name type="scientific">Desulfovibrio subterraneus</name>
    <dbReference type="NCBI Taxonomy" id="2718620"/>
    <lineage>
        <taxon>Bacteria</taxon>
        <taxon>Pseudomonadati</taxon>
        <taxon>Thermodesulfobacteriota</taxon>
        <taxon>Desulfovibrionia</taxon>
        <taxon>Desulfovibrionales</taxon>
        <taxon>Desulfovibrionaceae</taxon>
        <taxon>Desulfovibrio</taxon>
    </lineage>
</organism>
<reference evidence="1 2" key="1">
    <citation type="submission" date="2020-05" db="EMBL/GenBank/DDBJ databases">
        <title>Draft genome sequence of Desulfovibrio sp. strain HN2T.</title>
        <authorList>
            <person name="Ueno A."/>
            <person name="Tamazawa S."/>
            <person name="Tamamura S."/>
            <person name="Murakami T."/>
            <person name="Kiyama T."/>
            <person name="Inomata H."/>
            <person name="Amano Y."/>
            <person name="Miyakawa K."/>
            <person name="Tamaki H."/>
            <person name="Naganuma T."/>
            <person name="Kaneko K."/>
        </authorList>
    </citation>
    <scope>NUCLEOTIDE SEQUENCE [LARGE SCALE GENOMIC DNA]</scope>
    <source>
        <strain evidence="1 2">HN2</strain>
    </source>
</reference>
<sequence length="74" mass="7912">MTPDTWSATMRPSGGGLIVHMGDYRGELQHRYASRCGAPLSCRPSTAIGGRHEWCGRNDVVAAGMYSGASRNSV</sequence>
<gene>
    <name evidence="1" type="ORF">DSM101010T_02620</name>
</gene>
<evidence type="ECO:0000313" key="1">
    <source>
        <dbReference type="EMBL" id="GFM31897.1"/>
    </source>
</evidence>
<keyword evidence="2" id="KW-1185">Reference proteome</keyword>
<dbReference type="EMBL" id="BLVO01000004">
    <property type="protein sequence ID" value="GFM31897.1"/>
    <property type="molecule type" value="Genomic_DNA"/>
</dbReference>
<proteinExistence type="predicted"/>
<name>A0A7J0BDY5_9BACT</name>
<dbReference type="Proteomes" id="UP000503840">
    <property type="component" value="Unassembled WGS sequence"/>
</dbReference>
<comment type="caution">
    <text evidence="1">The sequence shown here is derived from an EMBL/GenBank/DDBJ whole genome shotgun (WGS) entry which is preliminary data.</text>
</comment>
<dbReference type="RefSeq" id="WP_174403589.1">
    <property type="nucleotide sequence ID" value="NZ_BLVO01000004.1"/>
</dbReference>